<dbReference type="STRING" id="1227498.C492_04970"/>
<comment type="caution">
    <text evidence="5">The sequence shown here is derived from an EMBL/GenBank/DDBJ whole genome shotgun (WGS) entry which is preliminary data.</text>
</comment>
<reference evidence="5 6" key="1">
    <citation type="journal article" date="2014" name="PLoS Genet.">
        <title>Phylogenetically driven sequencing of extremely halophilic archaea reveals strategies for static and dynamic osmo-response.</title>
        <authorList>
            <person name="Becker E.A."/>
            <person name="Seitzer P.M."/>
            <person name="Tritt A."/>
            <person name="Larsen D."/>
            <person name="Krusor M."/>
            <person name="Yao A.I."/>
            <person name="Wu D."/>
            <person name="Madern D."/>
            <person name="Eisen J.A."/>
            <person name="Darling A.E."/>
            <person name="Facciotti M.T."/>
        </authorList>
    </citation>
    <scope>NUCLEOTIDE SEQUENCE [LARGE SCALE GENOMIC DNA]</scope>
    <source>
        <strain evidence="5 6">DSM 18795</strain>
    </source>
</reference>
<organism evidence="5 6">
    <name type="scientific">Natronococcus jeotgali DSM 18795</name>
    <dbReference type="NCBI Taxonomy" id="1227498"/>
    <lineage>
        <taxon>Archaea</taxon>
        <taxon>Methanobacteriati</taxon>
        <taxon>Methanobacteriota</taxon>
        <taxon>Stenosarchaea group</taxon>
        <taxon>Halobacteria</taxon>
        <taxon>Halobacteriales</taxon>
        <taxon>Natrialbaceae</taxon>
        <taxon>Natronococcus</taxon>
    </lineage>
</organism>
<proteinExistence type="predicted"/>
<dbReference type="InterPro" id="IPR011635">
    <property type="entry name" value="CARDB"/>
</dbReference>
<dbReference type="Proteomes" id="UP000011531">
    <property type="component" value="Unassembled WGS sequence"/>
</dbReference>
<dbReference type="AlphaFoldDB" id="L9XS56"/>
<evidence type="ECO:0000256" key="2">
    <source>
        <dbReference type="SAM" id="Phobius"/>
    </source>
</evidence>
<evidence type="ECO:0000313" key="5">
    <source>
        <dbReference type="EMBL" id="ELY64624.1"/>
    </source>
</evidence>
<keyword evidence="2" id="KW-0472">Membrane</keyword>
<dbReference type="InterPro" id="IPR013783">
    <property type="entry name" value="Ig-like_fold"/>
</dbReference>
<sequence length="372" mass="39066">MTFGTIKRVTAVLIAIAIVLAAGIIVGQAPAIFGVDDDPAASITFEDQESDGTSVTVDEVTLSDGGFVVITADGDEPLAVSEYLEDGSHENVTVESRENGTDLAGQLTATVHEDTGEEETFEYGETDGEEDPPYLEDGYPISDTASVTIDEEAGVSNSFLVESLEAPDAATTNETITAVAEVRNPTEFAQQQVVEFRLNGTVLERQILELDGGESREVTFEIDTNGAPPGTQTYGVYTDDDGELGEIELEFHTDPSVDVVDADTDEVTVDVATPERGFVAIEDGDEVLGTGDALDPGEHENVTVAFDENASVGEDDELTAVVYGGDPEDVESAAPIEHDGEPVEQTFTVAEARAESDEAENGADGNGASDGA</sequence>
<evidence type="ECO:0000256" key="1">
    <source>
        <dbReference type="SAM" id="MobiDB-lite"/>
    </source>
</evidence>
<evidence type="ECO:0000259" key="3">
    <source>
        <dbReference type="Pfam" id="PF07705"/>
    </source>
</evidence>
<gene>
    <name evidence="5" type="ORF">C492_04970</name>
</gene>
<feature type="domain" description="DUF7282" evidence="4">
    <location>
        <begin position="41"/>
        <end position="148"/>
    </location>
</feature>
<dbReference type="PATRIC" id="fig|1227498.3.peg.1018"/>
<keyword evidence="2" id="KW-1133">Transmembrane helix</keyword>
<dbReference type="InterPro" id="IPR055706">
    <property type="entry name" value="Slg1/2_DUF7282"/>
</dbReference>
<dbReference type="EMBL" id="AOIA01000032">
    <property type="protein sequence ID" value="ELY64624.1"/>
    <property type="molecule type" value="Genomic_DNA"/>
</dbReference>
<keyword evidence="6" id="KW-1185">Reference proteome</keyword>
<feature type="region of interest" description="Disordered" evidence="1">
    <location>
        <begin position="350"/>
        <end position="372"/>
    </location>
</feature>
<keyword evidence="2" id="KW-0812">Transmembrane</keyword>
<dbReference type="Pfam" id="PF07705">
    <property type="entry name" value="CARDB"/>
    <property type="match status" value="1"/>
</dbReference>
<protein>
    <submittedName>
        <fullName evidence="5">Uncharacterized protein</fullName>
    </submittedName>
</protein>
<feature type="domain" description="CARDB" evidence="3">
    <location>
        <begin position="160"/>
        <end position="246"/>
    </location>
</feature>
<evidence type="ECO:0000313" key="6">
    <source>
        <dbReference type="Proteomes" id="UP000011531"/>
    </source>
</evidence>
<dbReference type="Gene3D" id="2.60.40.10">
    <property type="entry name" value="Immunoglobulins"/>
    <property type="match status" value="1"/>
</dbReference>
<feature type="domain" description="DUF7282" evidence="4">
    <location>
        <begin position="256"/>
        <end position="349"/>
    </location>
</feature>
<evidence type="ECO:0000259" key="4">
    <source>
        <dbReference type="Pfam" id="PF23951"/>
    </source>
</evidence>
<feature type="transmembrane region" description="Helical" evidence="2">
    <location>
        <begin position="12"/>
        <end position="33"/>
    </location>
</feature>
<name>L9XS56_9EURY</name>
<accession>L9XS56</accession>
<dbReference type="Pfam" id="PF23951">
    <property type="entry name" value="DUF7282"/>
    <property type="match status" value="2"/>
</dbReference>